<evidence type="ECO:0000313" key="3">
    <source>
        <dbReference type="Proteomes" id="UP000249354"/>
    </source>
</evidence>
<evidence type="ECO:0000313" key="2">
    <source>
        <dbReference type="EMBL" id="PZO11697.1"/>
    </source>
</evidence>
<evidence type="ECO:0000259" key="1">
    <source>
        <dbReference type="Pfam" id="PF09353"/>
    </source>
</evidence>
<dbReference type="EMBL" id="QBMC01000173">
    <property type="protein sequence ID" value="PZO11697.1"/>
    <property type="molecule type" value="Genomic_DNA"/>
</dbReference>
<name>A0A2W4TXU0_9CYAN</name>
<accession>A0A2W4TXU0</accession>
<gene>
    <name evidence="2" type="ORF">DCF25_18940</name>
</gene>
<dbReference type="Proteomes" id="UP000249354">
    <property type="component" value="Unassembled WGS sequence"/>
</dbReference>
<reference evidence="2 3" key="2">
    <citation type="submission" date="2018-06" db="EMBL/GenBank/DDBJ databases">
        <title>Metagenomic assembly of (sub)arctic Cyanobacteria and their associated microbiome from non-axenic cultures.</title>
        <authorList>
            <person name="Baurain D."/>
        </authorList>
    </citation>
    <scope>NUCLEOTIDE SEQUENCE [LARGE SCALE GENOMIC DNA]</scope>
    <source>
        <strain evidence="2">ULC129bin1</strain>
    </source>
</reference>
<proteinExistence type="predicted"/>
<organism evidence="2 3">
    <name type="scientific">Leptolyngbya foveolarum</name>
    <dbReference type="NCBI Taxonomy" id="47253"/>
    <lineage>
        <taxon>Bacteria</taxon>
        <taxon>Bacillati</taxon>
        <taxon>Cyanobacteriota</taxon>
        <taxon>Cyanophyceae</taxon>
        <taxon>Leptolyngbyales</taxon>
        <taxon>Leptolyngbyaceae</taxon>
        <taxon>Leptolyngbya group</taxon>
        <taxon>Leptolyngbya</taxon>
    </lineage>
</organism>
<reference evidence="3" key="1">
    <citation type="submission" date="2018-04" db="EMBL/GenBank/DDBJ databases">
        <authorList>
            <person name="Cornet L."/>
        </authorList>
    </citation>
    <scope>NUCLEOTIDE SEQUENCE [LARGE SCALE GENOMIC DNA]</scope>
</reference>
<dbReference type="PANTHER" id="PTHR35509:SF1">
    <property type="entry name" value="DOMAIN PROTEIN, PUTATIVE (DUF1995)-RELATED"/>
    <property type="match status" value="1"/>
</dbReference>
<protein>
    <submittedName>
        <fullName evidence="2">DUF1995 domain-containing protein</fullName>
    </submittedName>
</protein>
<dbReference type="InterPro" id="IPR053021">
    <property type="entry name" value="Chloroplast_ADK"/>
</dbReference>
<dbReference type="InterPro" id="IPR018962">
    <property type="entry name" value="DUF1995"/>
</dbReference>
<dbReference type="PANTHER" id="PTHR35509">
    <property type="entry name" value="DOMAIN PROTEIN, PUTATIVE (DUF1995)-RELATED"/>
    <property type="match status" value="1"/>
</dbReference>
<dbReference type="Pfam" id="PF09353">
    <property type="entry name" value="DUF1995"/>
    <property type="match status" value="1"/>
</dbReference>
<comment type="caution">
    <text evidence="2">The sequence shown here is derived from an EMBL/GenBank/DDBJ whole genome shotgun (WGS) entry which is preliminary data.</text>
</comment>
<dbReference type="AlphaFoldDB" id="A0A2W4TXU0"/>
<sequence length="251" mass="27875">MTSPTPTSSIPKTIPEATEQAKSAVQSALAAGQMLVQVEMAIPELQHQPIAEQFLELFESQQFKVFFPDAGAAALARRDWGNPDFVIRGLGELIEPIDADDDLYLLVNPSSIEVKEVESLCNQVTNQPVVLLNPSLEDIATIGIGYAGRQLRERFISKIQTCYYLRPIDGAAVYRCYPGPWQLWRETSPEEYEWVADLPNRPSSEDIDRILYGDKSANSQSNDGAVGKNKSAGRKRGIFAELTQFIRALTQ</sequence>
<feature type="domain" description="DUF1995" evidence="1">
    <location>
        <begin position="11"/>
        <end position="208"/>
    </location>
</feature>